<dbReference type="AlphaFoldDB" id="A0A9X1V9Q1"/>
<dbReference type="Proteomes" id="UP001139263">
    <property type="component" value="Unassembled WGS sequence"/>
</dbReference>
<protein>
    <recommendedName>
        <fullName evidence="1">5-oxoprolinase subunit A</fullName>
        <shortName evidence="1">5-OPase subunit A</shortName>
        <ecNumber evidence="1">3.5.2.9</ecNumber>
    </recommendedName>
    <alternativeName>
        <fullName evidence="1">5-oxoprolinase (ATP-hydrolyzing) subunit A</fullName>
    </alternativeName>
</protein>
<comment type="subunit">
    <text evidence="1">Forms a complex composed of PxpA, PxpB and PxpC.</text>
</comment>
<sequence length="251" mass="27096">MWHIDLNADVGESFGHYTIGADVDIFSFITSANIACGFHAGDPHVLNQAVKLAVQNGVSIGAHPGLPDIQGFGRRWIPYTASEIYELVVYQIGAMQAFTKIHGVPLHHVKPHGALYNQAAISADMAMAVAQAIRDVDPQLLLYGLAGSELIVAGEKVGLAVAQEVFADRNYEEDGTLTPRTHPDALIEEDKQVIERLIFMITKGKIKARTGQELTVNVDTVCVHGDGARAVSLLSSLQKQLIHNEITVAAI</sequence>
<dbReference type="SUPFAM" id="SSF88713">
    <property type="entry name" value="Glycoside hydrolase/deacetylase"/>
    <property type="match status" value="1"/>
</dbReference>
<reference evidence="2" key="1">
    <citation type="submission" date="2022-03" db="EMBL/GenBank/DDBJ databases">
        <title>Draft Genome Sequence of Firmicute Strain S0AB, a Heterotrophic Iron/Sulfur-Oxidizing Extreme Acidophile.</title>
        <authorList>
            <person name="Vergara E."/>
            <person name="Pakostova E."/>
            <person name="Johnson D.B."/>
            <person name="Holmes D.S."/>
        </authorList>
    </citation>
    <scope>NUCLEOTIDE SEQUENCE</scope>
    <source>
        <strain evidence="2">S0AB</strain>
    </source>
</reference>
<comment type="function">
    <text evidence="1">Catalyzes the cleavage of 5-oxoproline to form L-glutamate coupled to the hydrolysis of ATP to ADP and inorganic phosphate.</text>
</comment>
<evidence type="ECO:0000256" key="1">
    <source>
        <dbReference type="HAMAP-Rule" id="MF_00691"/>
    </source>
</evidence>
<keyword evidence="1" id="KW-0067">ATP-binding</keyword>
<evidence type="ECO:0000313" key="2">
    <source>
        <dbReference type="EMBL" id="MCI0183963.1"/>
    </source>
</evidence>
<dbReference type="GO" id="GO:0005975">
    <property type="term" value="P:carbohydrate metabolic process"/>
    <property type="evidence" value="ECO:0007669"/>
    <property type="project" value="InterPro"/>
</dbReference>
<keyword evidence="1" id="KW-0378">Hydrolase</keyword>
<dbReference type="RefSeq" id="WP_241715001.1">
    <property type="nucleotide sequence ID" value="NZ_JALBUF010000007.1"/>
</dbReference>
<dbReference type="EC" id="3.5.2.9" evidence="1"/>
<dbReference type="GO" id="GO:0017168">
    <property type="term" value="F:5-oxoprolinase (ATP-hydrolyzing) activity"/>
    <property type="evidence" value="ECO:0007669"/>
    <property type="project" value="UniProtKB-UniRule"/>
</dbReference>
<dbReference type="InterPro" id="IPR005501">
    <property type="entry name" value="LamB/YcsF/PxpA-like"/>
</dbReference>
<evidence type="ECO:0000313" key="3">
    <source>
        <dbReference type="Proteomes" id="UP001139263"/>
    </source>
</evidence>
<accession>A0A9X1V9Q1</accession>
<comment type="catalytic activity">
    <reaction evidence="1">
        <text>5-oxo-L-proline + ATP + 2 H2O = L-glutamate + ADP + phosphate + H(+)</text>
        <dbReference type="Rhea" id="RHEA:10348"/>
        <dbReference type="ChEBI" id="CHEBI:15377"/>
        <dbReference type="ChEBI" id="CHEBI:15378"/>
        <dbReference type="ChEBI" id="CHEBI:29985"/>
        <dbReference type="ChEBI" id="CHEBI:30616"/>
        <dbReference type="ChEBI" id="CHEBI:43474"/>
        <dbReference type="ChEBI" id="CHEBI:58402"/>
        <dbReference type="ChEBI" id="CHEBI:456216"/>
        <dbReference type="EC" id="3.5.2.9"/>
    </reaction>
</comment>
<comment type="similarity">
    <text evidence="1">Belongs to the LamB/PxpA family.</text>
</comment>
<dbReference type="Gene3D" id="3.20.20.370">
    <property type="entry name" value="Glycoside hydrolase/deacetylase"/>
    <property type="match status" value="1"/>
</dbReference>
<dbReference type="NCBIfam" id="NF003814">
    <property type="entry name" value="PRK05406.1-3"/>
    <property type="match status" value="1"/>
</dbReference>
<dbReference type="CDD" id="cd10787">
    <property type="entry name" value="LamB_YcsF_like"/>
    <property type="match status" value="1"/>
</dbReference>
<dbReference type="HAMAP" id="MF_00691">
    <property type="entry name" value="PxpA"/>
    <property type="match status" value="1"/>
</dbReference>
<name>A0A9X1V9Q1_9BACL</name>
<dbReference type="GO" id="GO:0005524">
    <property type="term" value="F:ATP binding"/>
    <property type="evidence" value="ECO:0007669"/>
    <property type="project" value="UniProtKB-UniRule"/>
</dbReference>
<dbReference type="NCBIfam" id="NF003816">
    <property type="entry name" value="PRK05406.1-5"/>
    <property type="match status" value="1"/>
</dbReference>
<dbReference type="EMBL" id="JALBUF010000007">
    <property type="protein sequence ID" value="MCI0183963.1"/>
    <property type="molecule type" value="Genomic_DNA"/>
</dbReference>
<dbReference type="Pfam" id="PF03746">
    <property type="entry name" value="LamB_YcsF"/>
    <property type="match status" value="1"/>
</dbReference>
<dbReference type="InterPro" id="IPR011330">
    <property type="entry name" value="Glyco_hydro/deAcase_b/a-brl"/>
</dbReference>
<dbReference type="PANTHER" id="PTHR30292:SF0">
    <property type="entry name" value="5-OXOPROLINASE SUBUNIT A"/>
    <property type="match status" value="1"/>
</dbReference>
<proteinExistence type="inferred from homology"/>
<organism evidence="2 3">
    <name type="scientific">Sulfoacidibacillus ferrooxidans</name>
    <dbReference type="NCBI Taxonomy" id="2005001"/>
    <lineage>
        <taxon>Bacteria</taxon>
        <taxon>Bacillati</taxon>
        <taxon>Bacillota</taxon>
        <taxon>Bacilli</taxon>
        <taxon>Bacillales</taxon>
        <taxon>Alicyclobacillaceae</taxon>
        <taxon>Sulfoacidibacillus</taxon>
    </lineage>
</organism>
<dbReference type="PANTHER" id="PTHR30292">
    <property type="entry name" value="UNCHARACTERIZED PROTEIN YBGL-RELATED"/>
    <property type="match status" value="1"/>
</dbReference>
<comment type="caution">
    <text evidence="2">The sequence shown here is derived from an EMBL/GenBank/DDBJ whole genome shotgun (WGS) entry which is preliminary data.</text>
</comment>
<keyword evidence="1" id="KW-0547">Nucleotide-binding</keyword>
<gene>
    <name evidence="1" type="primary">pxpA</name>
    <name evidence="2" type="ORF">MM817_02255</name>
</gene>
<keyword evidence="3" id="KW-1185">Reference proteome</keyword>